<feature type="compositionally biased region" description="Polar residues" evidence="1">
    <location>
        <begin position="282"/>
        <end position="292"/>
    </location>
</feature>
<dbReference type="InterPro" id="IPR018004">
    <property type="entry name" value="KilA/APSES_HTH"/>
</dbReference>
<name>A0A2S4V5W1_9BASI</name>
<organism evidence="3 4">
    <name type="scientific">Puccinia striiformis</name>
    <dbReference type="NCBI Taxonomy" id="27350"/>
    <lineage>
        <taxon>Eukaryota</taxon>
        <taxon>Fungi</taxon>
        <taxon>Dikarya</taxon>
        <taxon>Basidiomycota</taxon>
        <taxon>Pucciniomycotina</taxon>
        <taxon>Pucciniomycetes</taxon>
        <taxon>Pucciniales</taxon>
        <taxon>Pucciniaceae</taxon>
        <taxon>Puccinia</taxon>
    </lineage>
</organism>
<reference evidence="4" key="3">
    <citation type="journal article" date="2018" name="Mol. Plant Microbe Interact.">
        <title>Genome sequence resources for the wheat stripe rust pathogen (Puccinia striiformis f. sp. tritici) and the barley stripe rust pathogen (Puccinia striiformis f. sp. hordei).</title>
        <authorList>
            <person name="Xia C."/>
            <person name="Wang M."/>
            <person name="Yin C."/>
            <person name="Cornejo O.E."/>
            <person name="Hulbert S.H."/>
            <person name="Chen X."/>
        </authorList>
    </citation>
    <scope>NUCLEOTIDE SEQUENCE [LARGE SCALE GENOMIC DNA]</scope>
    <source>
        <strain evidence="4">93TX-2</strain>
    </source>
</reference>
<dbReference type="GO" id="GO:0070197">
    <property type="term" value="P:meiotic attachment of telomere to nuclear envelope"/>
    <property type="evidence" value="ECO:0007669"/>
    <property type="project" value="InterPro"/>
</dbReference>
<dbReference type="VEuPathDB" id="FungiDB:PSHT_11037"/>
<dbReference type="VEuPathDB" id="FungiDB:PSTT_03892"/>
<sequence>MSQTNLYKSNNPPNLPLEKFNSTLLNYQGKMKTLRTQDIRLGASSIIQIARIKIPAPDKVSTHLIRRFDTDAISASSFFKSAFPNATEEEESTQMNYLNQIYDTRAAGAVDLGAEHKLTGVWVPIEHASELAEEYGLTRFVAPLIAYPNPNVNKHSSSPLLGTTNKKNNHENEGISNNQQTPKANGHQKTGPTSSIRSTKRSRAAAPLSFGNTSPSNFSLSSQAKPSSPSAESKISNDTHHESKANQRDTYSSRSHKHSPSKTSTTVESSSDQIEHDETSSTHESVQQSTQESTHRLIGSDEVAHRAKQEALKLVNQLKSDSNVQSASAETPTSNDHSITENDKKKKSPSKNEKLNRKRSVEEVSPEDEEEGSALDEESDQDTTSRSFFPRLPWNRRSHQANHSKKTKRTKSFVQLPTTNVDDPLLSPLNPNKRNLAIAGIVIAGAAASIAPYFF</sequence>
<dbReference type="PANTHER" id="PTHR38044:SF1">
    <property type="entry name" value="BOUQUET FORMATION PROTEIN 4"/>
    <property type="match status" value="1"/>
</dbReference>
<dbReference type="Proteomes" id="UP000238274">
    <property type="component" value="Unassembled WGS sequence"/>
</dbReference>
<comment type="caution">
    <text evidence="3">The sequence shown here is derived from an EMBL/GenBank/DDBJ whole genome shotgun (WGS) entry which is preliminary data.</text>
</comment>
<feature type="compositionally biased region" description="Acidic residues" evidence="1">
    <location>
        <begin position="364"/>
        <end position="381"/>
    </location>
</feature>
<feature type="compositionally biased region" description="Basic residues" evidence="1">
    <location>
        <begin position="394"/>
        <end position="411"/>
    </location>
</feature>
<feature type="compositionally biased region" description="Basic and acidic residues" evidence="1">
    <location>
        <begin position="338"/>
        <end position="362"/>
    </location>
</feature>
<dbReference type="Gene3D" id="3.10.260.10">
    <property type="entry name" value="Transcription regulator HTH, APSES-type DNA-binding domain"/>
    <property type="match status" value="1"/>
</dbReference>
<feature type="compositionally biased region" description="Polar residues" evidence="1">
    <location>
        <begin position="156"/>
        <end position="166"/>
    </location>
</feature>
<feature type="region of interest" description="Disordered" evidence="1">
    <location>
        <begin position="319"/>
        <end position="411"/>
    </location>
</feature>
<keyword evidence="4" id="KW-1185">Reference proteome</keyword>
<protein>
    <recommendedName>
        <fullName evidence="2">HTH APSES-type domain-containing protein</fullName>
    </recommendedName>
</protein>
<dbReference type="SUPFAM" id="SSF54616">
    <property type="entry name" value="DNA-binding domain of Mlu1-box binding protein MBP1"/>
    <property type="match status" value="1"/>
</dbReference>
<dbReference type="SMART" id="SM01252">
    <property type="entry name" value="KilA-N"/>
    <property type="match status" value="1"/>
</dbReference>
<dbReference type="InterPro" id="IPR037548">
    <property type="entry name" value="Bqt4"/>
</dbReference>
<dbReference type="GO" id="GO:0044820">
    <property type="term" value="P:mitotic telomere tethering at nuclear periphery"/>
    <property type="evidence" value="ECO:0007669"/>
    <property type="project" value="TreeGrafter"/>
</dbReference>
<dbReference type="GO" id="GO:1990862">
    <property type="term" value="C:nuclear membrane complex Bqt3-Bqt4"/>
    <property type="evidence" value="ECO:0007669"/>
    <property type="project" value="InterPro"/>
</dbReference>
<dbReference type="AlphaFoldDB" id="A0A2S4V5W1"/>
<dbReference type="EMBL" id="PKSM01000178">
    <property type="protein sequence ID" value="POW04912.1"/>
    <property type="molecule type" value="Genomic_DNA"/>
</dbReference>
<evidence type="ECO:0000313" key="3">
    <source>
        <dbReference type="EMBL" id="POW04912.1"/>
    </source>
</evidence>
<gene>
    <name evidence="3" type="ORF">PSHT_11037</name>
</gene>
<dbReference type="PROSITE" id="PS51299">
    <property type="entry name" value="HTH_APSES"/>
    <property type="match status" value="1"/>
</dbReference>
<reference evidence="3 4" key="1">
    <citation type="submission" date="2017-12" db="EMBL/GenBank/DDBJ databases">
        <title>Gene loss provides genomic basis for host adaptation in cereal stripe rust fungi.</title>
        <authorList>
            <person name="Xia C."/>
        </authorList>
    </citation>
    <scope>NUCLEOTIDE SEQUENCE [LARGE SCALE GENOMIC DNA]</scope>
    <source>
        <strain evidence="3 4">93TX-2</strain>
    </source>
</reference>
<dbReference type="OrthoDB" id="1935484at2759"/>
<accession>A0A2S4V5W1</accession>
<feature type="domain" description="HTH APSES-type" evidence="2">
    <location>
        <begin position="41"/>
        <end position="156"/>
    </location>
</feature>
<evidence type="ECO:0000259" key="2">
    <source>
        <dbReference type="PROSITE" id="PS51299"/>
    </source>
</evidence>
<evidence type="ECO:0000313" key="4">
    <source>
        <dbReference type="Proteomes" id="UP000238274"/>
    </source>
</evidence>
<dbReference type="InterPro" id="IPR003163">
    <property type="entry name" value="Tscrpt_reg_HTH_APSES-type"/>
</dbReference>
<feature type="compositionally biased region" description="Polar residues" evidence="1">
    <location>
        <begin position="319"/>
        <end position="337"/>
    </location>
</feature>
<dbReference type="GO" id="GO:0003677">
    <property type="term" value="F:DNA binding"/>
    <property type="evidence" value="ECO:0007669"/>
    <property type="project" value="InterPro"/>
</dbReference>
<dbReference type="InterPro" id="IPR036887">
    <property type="entry name" value="HTH_APSES_sf"/>
</dbReference>
<feature type="compositionally biased region" description="Polar residues" evidence="1">
    <location>
        <begin position="174"/>
        <end position="197"/>
    </location>
</feature>
<proteinExistence type="predicted"/>
<feature type="region of interest" description="Disordered" evidence="1">
    <location>
        <begin position="156"/>
        <end position="297"/>
    </location>
</feature>
<dbReference type="PANTHER" id="PTHR38044">
    <property type="entry name" value="BOUQUET FORMATION PROTEIN 4"/>
    <property type="match status" value="1"/>
</dbReference>
<feature type="compositionally biased region" description="Basic and acidic residues" evidence="1">
    <location>
        <begin position="235"/>
        <end position="247"/>
    </location>
</feature>
<reference evidence="4" key="2">
    <citation type="journal article" date="2018" name="BMC Genomics">
        <title>Genomic insights into host adaptation between the wheat stripe rust pathogen (Puccinia striiformis f. sp. tritici) and the barley stripe rust pathogen (Puccinia striiformis f. sp. hordei).</title>
        <authorList>
            <person name="Xia C."/>
            <person name="Wang M."/>
            <person name="Yin C."/>
            <person name="Cornejo O.E."/>
            <person name="Hulbert S.H."/>
            <person name="Chen X."/>
        </authorList>
    </citation>
    <scope>NUCLEOTIDE SEQUENCE [LARGE SCALE GENOMIC DNA]</scope>
    <source>
        <strain evidence="4">93TX-2</strain>
    </source>
</reference>
<feature type="compositionally biased region" description="Low complexity" evidence="1">
    <location>
        <begin position="219"/>
        <end position="234"/>
    </location>
</feature>
<evidence type="ECO:0000256" key="1">
    <source>
        <dbReference type="SAM" id="MobiDB-lite"/>
    </source>
</evidence>